<dbReference type="EMBL" id="JAMRYU010000008">
    <property type="protein sequence ID" value="MDC4240363.1"/>
    <property type="molecule type" value="Genomic_DNA"/>
</dbReference>
<keyword evidence="2" id="KW-1185">Reference proteome</keyword>
<dbReference type="Pfam" id="PF14205">
    <property type="entry name" value="Cys_rich_KTR"/>
    <property type="match status" value="1"/>
</dbReference>
<protein>
    <submittedName>
        <fullName evidence="1">Cysteine-rich KTR domain-containing protein</fullName>
    </submittedName>
</protein>
<evidence type="ECO:0000313" key="1">
    <source>
        <dbReference type="EMBL" id="MDC4240363.1"/>
    </source>
</evidence>
<sequence length="61" mass="7088">MYKDEWILCPICGNKTRVKIRDNTVLENFPLFCPKCKKETIINVKQMNISVSKEPDAKTQS</sequence>
<gene>
    <name evidence="1" type="ORF">NE398_09310</name>
</gene>
<evidence type="ECO:0000313" key="2">
    <source>
        <dbReference type="Proteomes" id="UP001141183"/>
    </source>
</evidence>
<organism evidence="1 2">
    <name type="scientific">Clostridium tertium</name>
    <dbReference type="NCBI Taxonomy" id="1559"/>
    <lineage>
        <taxon>Bacteria</taxon>
        <taxon>Bacillati</taxon>
        <taxon>Bacillota</taxon>
        <taxon>Clostridia</taxon>
        <taxon>Eubacteriales</taxon>
        <taxon>Clostridiaceae</taxon>
        <taxon>Clostridium</taxon>
    </lineage>
</organism>
<dbReference type="AlphaFoldDB" id="A0A9X3XJH4"/>
<name>A0A9X3XJH4_9CLOT</name>
<accession>A0A9X3XJH4</accession>
<dbReference type="Proteomes" id="UP001141183">
    <property type="component" value="Unassembled WGS sequence"/>
</dbReference>
<dbReference type="RefSeq" id="WP_142418947.1">
    <property type="nucleotide sequence ID" value="NZ_CAXSLY010000001.1"/>
</dbReference>
<dbReference type="InterPro" id="IPR025957">
    <property type="entry name" value="Cys_rich_KTR"/>
</dbReference>
<proteinExistence type="predicted"/>
<comment type="caution">
    <text evidence="1">The sequence shown here is derived from an EMBL/GenBank/DDBJ whole genome shotgun (WGS) entry which is preliminary data.</text>
</comment>
<reference evidence="1" key="1">
    <citation type="submission" date="2022-05" db="EMBL/GenBank/DDBJ databases">
        <title>Draft genome sequence of Clostridium tertium strain CP3 isolated from Peru.</title>
        <authorList>
            <person name="Hurtado R."/>
            <person name="Lima L."/>
            <person name="Sousa T."/>
            <person name="Jaiswal A.K."/>
            <person name="Tiwari S."/>
            <person name="Maturrano L."/>
            <person name="Brenig B."/>
            <person name="Azevedo V."/>
        </authorList>
    </citation>
    <scope>NUCLEOTIDE SEQUENCE</scope>
    <source>
        <strain evidence="1">CP3</strain>
    </source>
</reference>